<keyword evidence="8" id="KW-1185">Reference proteome</keyword>
<dbReference type="Proteomes" id="UP000761534">
    <property type="component" value="Unassembled WGS sequence"/>
</dbReference>
<dbReference type="InterPro" id="IPR036236">
    <property type="entry name" value="Znf_C2H2_sf"/>
</dbReference>
<feature type="compositionally biased region" description="Polar residues" evidence="5">
    <location>
        <begin position="203"/>
        <end position="220"/>
    </location>
</feature>
<evidence type="ECO:0000313" key="7">
    <source>
        <dbReference type="EMBL" id="KAA8906619.1"/>
    </source>
</evidence>
<dbReference type="SUPFAM" id="SSF57667">
    <property type="entry name" value="beta-beta-alpha zinc fingers"/>
    <property type="match status" value="1"/>
</dbReference>
<sequence>MQNNGHSPSARTSPPSKKAKTKFPKIFQCTGYGDCKMTFTRSEHLARHIRKHTGERPFRCHCNRTFSRLDNLRQHIQTVHANEHHILHAPPPPPLPHSNKVDQQQPHPHEQHQLYQPPAFNPKHRPAPIALPTEPVESPRHSPSSPYQHSTQLRSSNSFYGTTGQYPPQQPATPQLHSYRSTTALSTSSVSSSRHPSSNLSTPVSTNSWLSSVLCDNTPSHGGEPLPPVEERPHTWGPSNNRYSSTSTYDEHPSSDRNSLSQLVRITEDAHISTPPQQAAADGALPPLSSVLTNNDVRPPQLSANRSYTKNLILPRPDSYPPPKSYMLPMADTRPSALPPAGQEVKYSPAQVDKPLPPLPAEAQQQQQHQHQNQQQPHQSNGTKDGKDQKDGMDVLLQAAGV</sequence>
<dbReference type="InterPro" id="IPR013087">
    <property type="entry name" value="Znf_C2H2_type"/>
</dbReference>
<dbReference type="PANTHER" id="PTHR23235">
    <property type="entry name" value="KRUEPPEL-LIKE TRANSCRIPTION FACTOR"/>
    <property type="match status" value="1"/>
</dbReference>
<reference evidence="7" key="1">
    <citation type="journal article" date="2019" name="G3 (Bethesda)">
        <title>Genome Assemblies of Two Rare Opportunistic Yeast Pathogens: Diutina rugosa (syn. Candida rugosa) and Trichomonascus ciferrii (syn. Candida ciferrii).</title>
        <authorList>
            <person name="Mixao V."/>
            <person name="Saus E."/>
            <person name="Hansen A.P."/>
            <person name="Lass-Florl C."/>
            <person name="Gabaldon T."/>
        </authorList>
    </citation>
    <scope>NUCLEOTIDE SEQUENCE</scope>
    <source>
        <strain evidence="7">CBS 4856</strain>
    </source>
</reference>
<accession>A0A642V0V6</accession>
<evidence type="ECO:0000259" key="6">
    <source>
        <dbReference type="PROSITE" id="PS50157"/>
    </source>
</evidence>
<evidence type="ECO:0000256" key="5">
    <source>
        <dbReference type="SAM" id="MobiDB-lite"/>
    </source>
</evidence>
<organism evidence="7 8">
    <name type="scientific">Trichomonascus ciferrii</name>
    <dbReference type="NCBI Taxonomy" id="44093"/>
    <lineage>
        <taxon>Eukaryota</taxon>
        <taxon>Fungi</taxon>
        <taxon>Dikarya</taxon>
        <taxon>Ascomycota</taxon>
        <taxon>Saccharomycotina</taxon>
        <taxon>Dipodascomycetes</taxon>
        <taxon>Dipodascales</taxon>
        <taxon>Trichomonascaceae</taxon>
        <taxon>Trichomonascus</taxon>
        <taxon>Trichomonascus ciferrii complex</taxon>
    </lineage>
</organism>
<dbReference type="GO" id="GO:0008270">
    <property type="term" value="F:zinc ion binding"/>
    <property type="evidence" value="ECO:0007669"/>
    <property type="project" value="UniProtKB-KW"/>
</dbReference>
<evidence type="ECO:0000256" key="2">
    <source>
        <dbReference type="ARBA" id="ARBA00022771"/>
    </source>
</evidence>
<feature type="compositionally biased region" description="Low complexity" evidence="5">
    <location>
        <begin position="364"/>
        <end position="379"/>
    </location>
</feature>
<keyword evidence="1" id="KW-0479">Metal-binding</keyword>
<dbReference type="GO" id="GO:0000978">
    <property type="term" value="F:RNA polymerase II cis-regulatory region sequence-specific DNA binding"/>
    <property type="evidence" value="ECO:0007669"/>
    <property type="project" value="TreeGrafter"/>
</dbReference>
<dbReference type="PANTHER" id="PTHR23235:SF127">
    <property type="entry name" value="TRANSCRIPTION FACTOR, PUTATIVE (AFU_ORTHOLOGUE AFUA_3G09820)-RELATED"/>
    <property type="match status" value="1"/>
</dbReference>
<proteinExistence type="predicted"/>
<dbReference type="AlphaFoldDB" id="A0A642V0V6"/>
<keyword evidence="3" id="KW-0862">Zinc</keyword>
<dbReference type="FunFam" id="3.30.160.60:FF:002343">
    <property type="entry name" value="Zinc finger protein 33A"/>
    <property type="match status" value="1"/>
</dbReference>
<feature type="compositionally biased region" description="Polar residues" evidence="5">
    <location>
        <begin position="237"/>
        <end position="248"/>
    </location>
</feature>
<evidence type="ECO:0000256" key="1">
    <source>
        <dbReference type="ARBA" id="ARBA00022723"/>
    </source>
</evidence>
<evidence type="ECO:0000313" key="8">
    <source>
        <dbReference type="Proteomes" id="UP000761534"/>
    </source>
</evidence>
<feature type="domain" description="C2H2-type" evidence="6">
    <location>
        <begin position="27"/>
        <end position="57"/>
    </location>
</feature>
<gene>
    <name evidence="7" type="ORF">TRICI_005119</name>
</gene>
<feature type="domain" description="C2H2-type" evidence="6">
    <location>
        <begin position="58"/>
        <end position="85"/>
    </location>
</feature>
<feature type="region of interest" description="Disordered" evidence="5">
    <location>
        <begin position="273"/>
        <end position="402"/>
    </location>
</feature>
<evidence type="ECO:0000256" key="4">
    <source>
        <dbReference type="PROSITE-ProRule" id="PRU00042"/>
    </source>
</evidence>
<feature type="compositionally biased region" description="Polar residues" evidence="5">
    <location>
        <begin position="141"/>
        <end position="180"/>
    </location>
</feature>
<dbReference type="VEuPathDB" id="FungiDB:TRICI_005119"/>
<protein>
    <recommendedName>
        <fullName evidence="6">C2H2-type domain-containing protein</fullName>
    </recommendedName>
</protein>
<feature type="region of interest" description="Disordered" evidence="5">
    <location>
        <begin position="1"/>
        <end position="22"/>
    </location>
</feature>
<feature type="compositionally biased region" description="Polar residues" evidence="5">
    <location>
        <begin position="1"/>
        <end position="15"/>
    </location>
</feature>
<dbReference type="Gene3D" id="3.30.160.60">
    <property type="entry name" value="Classic Zinc Finger"/>
    <property type="match status" value="2"/>
</dbReference>
<keyword evidence="2 4" id="KW-0863">Zinc-finger</keyword>
<dbReference type="SMART" id="SM00355">
    <property type="entry name" value="ZnF_C2H2"/>
    <property type="match status" value="2"/>
</dbReference>
<dbReference type="PROSITE" id="PS50157">
    <property type="entry name" value="ZINC_FINGER_C2H2_2"/>
    <property type="match status" value="2"/>
</dbReference>
<feature type="compositionally biased region" description="Polar residues" evidence="5">
    <location>
        <begin position="290"/>
        <end position="310"/>
    </location>
</feature>
<dbReference type="OrthoDB" id="10018191at2759"/>
<dbReference type="Pfam" id="PF00096">
    <property type="entry name" value="zf-C2H2"/>
    <property type="match status" value="2"/>
</dbReference>
<dbReference type="GO" id="GO:0000981">
    <property type="term" value="F:DNA-binding transcription factor activity, RNA polymerase II-specific"/>
    <property type="evidence" value="ECO:0007669"/>
    <property type="project" value="TreeGrafter"/>
</dbReference>
<feature type="compositionally biased region" description="Basic and acidic residues" evidence="5">
    <location>
        <begin position="384"/>
        <end position="393"/>
    </location>
</feature>
<feature type="region of interest" description="Disordered" evidence="5">
    <location>
        <begin position="85"/>
        <end position="258"/>
    </location>
</feature>
<dbReference type="EMBL" id="SWFS01000394">
    <property type="protein sequence ID" value="KAA8906619.1"/>
    <property type="molecule type" value="Genomic_DNA"/>
</dbReference>
<name>A0A642V0V6_9ASCO</name>
<comment type="caution">
    <text evidence="7">The sequence shown here is derived from an EMBL/GenBank/DDBJ whole genome shotgun (WGS) entry which is preliminary data.</text>
</comment>
<evidence type="ECO:0000256" key="3">
    <source>
        <dbReference type="ARBA" id="ARBA00022833"/>
    </source>
</evidence>
<feature type="compositionally biased region" description="Low complexity" evidence="5">
    <location>
        <begin position="181"/>
        <end position="202"/>
    </location>
</feature>